<protein>
    <submittedName>
        <fullName evidence="2">Uncharacterized protein</fullName>
    </submittedName>
</protein>
<feature type="compositionally biased region" description="Basic and acidic residues" evidence="1">
    <location>
        <begin position="174"/>
        <end position="185"/>
    </location>
</feature>
<dbReference type="EMBL" id="JARBHB010000001">
    <property type="protein sequence ID" value="KAJ8894966.1"/>
    <property type="molecule type" value="Genomic_DNA"/>
</dbReference>
<feature type="region of interest" description="Disordered" evidence="1">
    <location>
        <begin position="344"/>
        <end position="363"/>
    </location>
</feature>
<sequence length="1475" mass="165222">MGDVGDLRKRILAGCGTIRDRPGIHQHIQLSMQRRIEACLKTTFRHCQLWNKIFVTLLREFFSQRCFSLSEYTPAPPPPTHQRPMLLFRGRSGASRGEKKKRKIKTRVQRMLQEFNSLKSRRRVLGHTKALGRFWTAMFPVKVMVCPRKFPNNELLRAGEGEMRQRQSSTGMLGRRETGDPRENRTTSGIVRHHKPHQETDLISVIVTRRATGLAIKGPHTTLQSVTTELTFSRRASHIHKRTRIPYLYGLQTLDHFPYTGVLANDAMAFRRRGLVIYRFHVAHICCEFSSAIKIITISLVNIKYARSVHFSGSFLQSDESDRMKRVLEADECDFEVSVVERRNERAAGETRDPRGNPPTNSIVKARFPHTEISCQMRVVGYPTSTRTVETHPQLTKGFSFNILVHWLGKGGGASSLFTGRLSRSQRLRIRPECQDIGALLEEAATPGPIHSLEAPAAAESDCCLQTADSDPPSPLLQPLYLILTRLSNPRPRYDTACHPSMRRGRGMRLFQHWIRDPIDEVLRGNFTVLGRDKSSPGICVYYYTSSPHAVLKAPFCLARGLVCTVFVMHVSKQLNVIHFRVPAAQSKLAAGLSDPNIPSIGYPREVRMEQRRDAMVGETGESATLLRRVGTFGRFFTGCITPYTQIIRFGVITEESGCWEAVFRYNGKLRNNICNVHDIICTAQHHDGYTERLERRSDEALGVRVTVVRIAPSHLDLGRAATYEVSMEQRRNARAGGNGRSPSKTCRFALLRGKQANPATAAPKTSQFLPQKLLASCHRNISYSAVQLPYRLFTLQLYEPVMTQTSKMVRETFTRMNDHWSLSFTARSTERKLPTRAYCTQLSALGLDGLAKKKFFCLLLSEGMFVFKCGKNILFGGKIDGQHSFAERTADVSRQNARATFLRRRRERNSQFYLRSEEHTLHSAQADKPELSLATFPCCRGGGGGERKVFAKWCFRVCGQVLCSPPKAKIMAGRGKRETRMEGGGYVVVAVVRSTNIVAFSAASSSLHILQDSGLRTLNSNQCACTRVLANQVFCIKCGCPVDQDSSTAQSSNESSVTDPLNSATRMMMGSKVKYKEQPNRPVGHVYGFDCAAHNFHSCAHTINIFATSKKKAIYVACAPSNHEDWVSHRLQFQRSRLALRRRIGVLYELAGRLSAESLVEARYRRLDCTPVQCFARRGDERIDAHVSVAPNYTPSHLGTSGGNRAGRCHYSAGSLGIFRPPPRPFAPALLHALIFTLLIGSQDLDVKSSPNLYTHSLRASKGRRRTRALWWVAEEGKGRWTKTPSGAAINRRRISRRHKSAGCRPPTPSSPRAMKVDRLDAHASESRMFAPLCRRCSTFPVRLSHWEFVSRSVSLELRQRLISQQRRMKENVGGGGRELLRAQRADVKGSRFETQSKRGGKTGELGENTPRPAASPGTTPTCQNPGAIQAGIEPGSPKWEVGSLATTPPWPQCPDELRRSFSPCLNIGQISCS</sequence>
<name>A0ABQ9IF26_9NEOP</name>
<gene>
    <name evidence="2" type="ORF">PR048_000274</name>
</gene>
<feature type="compositionally biased region" description="Polar residues" evidence="1">
    <location>
        <begin position="1418"/>
        <end position="1428"/>
    </location>
</feature>
<comment type="caution">
    <text evidence="2">The sequence shown here is derived from an EMBL/GenBank/DDBJ whole genome shotgun (WGS) entry which is preliminary data.</text>
</comment>
<feature type="compositionally biased region" description="Basic and acidic residues" evidence="1">
    <location>
        <begin position="1380"/>
        <end position="1398"/>
    </location>
</feature>
<evidence type="ECO:0000313" key="2">
    <source>
        <dbReference type="EMBL" id="KAJ8894966.1"/>
    </source>
</evidence>
<dbReference type="Proteomes" id="UP001159363">
    <property type="component" value="Chromosome 1"/>
</dbReference>
<evidence type="ECO:0000256" key="1">
    <source>
        <dbReference type="SAM" id="MobiDB-lite"/>
    </source>
</evidence>
<feature type="compositionally biased region" description="Basic and acidic residues" evidence="1">
    <location>
        <begin position="344"/>
        <end position="355"/>
    </location>
</feature>
<evidence type="ECO:0000313" key="3">
    <source>
        <dbReference type="Proteomes" id="UP001159363"/>
    </source>
</evidence>
<reference evidence="2 3" key="1">
    <citation type="submission" date="2023-02" db="EMBL/GenBank/DDBJ databases">
        <title>LHISI_Scaffold_Assembly.</title>
        <authorList>
            <person name="Stuart O.P."/>
            <person name="Cleave R."/>
            <person name="Magrath M.J.L."/>
            <person name="Mikheyev A.S."/>
        </authorList>
    </citation>
    <scope>NUCLEOTIDE SEQUENCE [LARGE SCALE GENOMIC DNA]</scope>
    <source>
        <strain evidence="2">Daus_M_001</strain>
        <tissue evidence="2">Leg muscle</tissue>
    </source>
</reference>
<organism evidence="2 3">
    <name type="scientific">Dryococelus australis</name>
    <dbReference type="NCBI Taxonomy" id="614101"/>
    <lineage>
        <taxon>Eukaryota</taxon>
        <taxon>Metazoa</taxon>
        <taxon>Ecdysozoa</taxon>
        <taxon>Arthropoda</taxon>
        <taxon>Hexapoda</taxon>
        <taxon>Insecta</taxon>
        <taxon>Pterygota</taxon>
        <taxon>Neoptera</taxon>
        <taxon>Polyneoptera</taxon>
        <taxon>Phasmatodea</taxon>
        <taxon>Verophasmatodea</taxon>
        <taxon>Anareolatae</taxon>
        <taxon>Phasmatidae</taxon>
        <taxon>Eurycanthinae</taxon>
        <taxon>Dryococelus</taxon>
    </lineage>
</organism>
<feature type="region of interest" description="Disordered" evidence="1">
    <location>
        <begin position="1369"/>
        <end position="1456"/>
    </location>
</feature>
<keyword evidence="3" id="KW-1185">Reference proteome</keyword>
<feature type="region of interest" description="Disordered" evidence="1">
    <location>
        <begin position="160"/>
        <end position="189"/>
    </location>
</feature>
<proteinExistence type="predicted"/>
<accession>A0ABQ9IF26</accession>